<evidence type="ECO:0000259" key="2">
    <source>
        <dbReference type="Pfam" id="PF04069"/>
    </source>
</evidence>
<feature type="domain" description="ABC-type glycine betaine transport system substrate-binding" evidence="2">
    <location>
        <begin position="148"/>
        <end position="318"/>
    </location>
</feature>
<comment type="caution">
    <text evidence="3">The sequence shown here is derived from an EMBL/GenBank/DDBJ whole genome shotgun (WGS) entry which is preliminary data.</text>
</comment>
<dbReference type="EMBL" id="BMIS01000004">
    <property type="protein sequence ID" value="GGE66605.1"/>
    <property type="molecule type" value="Genomic_DNA"/>
</dbReference>
<name>A0A917EPD7_9MICC</name>
<dbReference type="Gene3D" id="3.40.190.120">
    <property type="entry name" value="Osmoprotection protein (prox), domain 2"/>
    <property type="match status" value="1"/>
</dbReference>
<reference evidence="3" key="1">
    <citation type="journal article" date="2014" name="Int. J. Syst. Evol. Microbiol.">
        <title>Complete genome sequence of Corynebacterium casei LMG S-19264T (=DSM 44701T), isolated from a smear-ripened cheese.</title>
        <authorList>
            <consortium name="US DOE Joint Genome Institute (JGI-PGF)"/>
            <person name="Walter F."/>
            <person name="Albersmeier A."/>
            <person name="Kalinowski J."/>
            <person name="Ruckert C."/>
        </authorList>
    </citation>
    <scope>NUCLEOTIDE SEQUENCE</scope>
    <source>
        <strain evidence="3">CGMCC 1.15388</strain>
    </source>
</reference>
<dbReference type="Proteomes" id="UP000633136">
    <property type="component" value="Unassembled WGS sequence"/>
</dbReference>
<sequence length="331" mass="35122">MISSSGVSARRLTVTLGIGALALTACSGPPPAQEPTGDVAEQAWTMLVGDHPLDQTVAYIYSLALNSREAPTVVESREQDLAELVELLGEQEEDEGSQILLSRTMSLAEALDPESYAELTSQAEEALAPAASAEELTELVEAGLEGAELLEPSAGVLSNSMAVTSITAELHDISSDADSPEDPAFAQACDEFELGVREGLPDPGPLLEDLYGCEPAEIVEGSEAELIQMLINAEIEAALLTSSHPQISQNALISLDDTERAFPEEQFVTVVDSGIAEEAPDVVEEISEALDAEALVTLRQLIDGEDGLEPQEAAEYWLVDNDYIAEPEGWG</sequence>
<dbReference type="AlphaFoldDB" id="A0A917EPD7"/>
<proteinExistence type="predicted"/>
<feature type="signal peptide" evidence="1">
    <location>
        <begin position="1"/>
        <end position="32"/>
    </location>
</feature>
<keyword evidence="4" id="KW-1185">Reference proteome</keyword>
<evidence type="ECO:0000256" key="1">
    <source>
        <dbReference type="SAM" id="SignalP"/>
    </source>
</evidence>
<dbReference type="SUPFAM" id="SSF53850">
    <property type="entry name" value="Periplasmic binding protein-like II"/>
    <property type="match status" value="1"/>
</dbReference>
<dbReference type="GO" id="GO:0043190">
    <property type="term" value="C:ATP-binding cassette (ABC) transporter complex"/>
    <property type="evidence" value="ECO:0007669"/>
    <property type="project" value="InterPro"/>
</dbReference>
<dbReference type="Pfam" id="PF04069">
    <property type="entry name" value="OpuAC"/>
    <property type="match status" value="1"/>
</dbReference>
<feature type="chain" id="PRO_5039312813" description="ABC-type glycine betaine transport system substrate-binding domain-containing protein" evidence="1">
    <location>
        <begin position="33"/>
        <end position="331"/>
    </location>
</feature>
<accession>A0A917EPD7</accession>
<dbReference type="InterPro" id="IPR007210">
    <property type="entry name" value="ABC_Gly_betaine_transp_sub-bd"/>
</dbReference>
<dbReference type="GO" id="GO:0022857">
    <property type="term" value="F:transmembrane transporter activity"/>
    <property type="evidence" value="ECO:0007669"/>
    <property type="project" value="InterPro"/>
</dbReference>
<dbReference type="RefSeq" id="WP_188683782.1">
    <property type="nucleotide sequence ID" value="NZ_BMIS01000004.1"/>
</dbReference>
<evidence type="ECO:0000313" key="4">
    <source>
        <dbReference type="Proteomes" id="UP000633136"/>
    </source>
</evidence>
<evidence type="ECO:0000313" key="3">
    <source>
        <dbReference type="EMBL" id="GGE66605.1"/>
    </source>
</evidence>
<organism evidence="3 4">
    <name type="scientific">Nesterenkonia cremea</name>
    <dbReference type="NCBI Taxonomy" id="1882340"/>
    <lineage>
        <taxon>Bacteria</taxon>
        <taxon>Bacillati</taxon>
        <taxon>Actinomycetota</taxon>
        <taxon>Actinomycetes</taxon>
        <taxon>Micrococcales</taxon>
        <taxon>Micrococcaceae</taxon>
        <taxon>Nesterenkonia</taxon>
    </lineage>
</organism>
<protein>
    <recommendedName>
        <fullName evidence="2">ABC-type glycine betaine transport system substrate-binding domain-containing protein</fullName>
    </recommendedName>
</protein>
<gene>
    <name evidence="3" type="ORF">GCM10011401_12380</name>
</gene>
<reference evidence="3" key="2">
    <citation type="submission" date="2020-09" db="EMBL/GenBank/DDBJ databases">
        <authorList>
            <person name="Sun Q."/>
            <person name="Zhou Y."/>
        </authorList>
    </citation>
    <scope>NUCLEOTIDE SEQUENCE</scope>
    <source>
        <strain evidence="3">CGMCC 1.15388</strain>
    </source>
</reference>
<keyword evidence="1" id="KW-0732">Signal</keyword>
<dbReference type="Gene3D" id="3.40.190.10">
    <property type="entry name" value="Periplasmic binding protein-like II"/>
    <property type="match status" value="1"/>
</dbReference>